<comment type="caution">
    <text evidence="1">The sequence shown here is derived from an EMBL/GenBank/DDBJ whole genome shotgun (WGS) entry which is preliminary data.</text>
</comment>
<evidence type="ECO:0000313" key="2">
    <source>
        <dbReference type="Proteomes" id="UP001153076"/>
    </source>
</evidence>
<dbReference type="EMBL" id="JAKOGI010000563">
    <property type="protein sequence ID" value="KAJ8433056.1"/>
    <property type="molecule type" value="Genomic_DNA"/>
</dbReference>
<keyword evidence="2" id="KW-1185">Reference proteome</keyword>
<name>A0A9Q1JY75_9CARY</name>
<protein>
    <submittedName>
        <fullName evidence="1">Uncharacterized protein</fullName>
    </submittedName>
</protein>
<evidence type="ECO:0000313" key="1">
    <source>
        <dbReference type="EMBL" id="KAJ8433056.1"/>
    </source>
</evidence>
<dbReference type="OrthoDB" id="4955136at2759"/>
<dbReference type="Proteomes" id="UP001153076">
    <property type="component" value="Unassembled WGS sequence"/>
</dbReference>
<dbReference type="AlphaFoldDB" id="A0A9Q1JY75"/>
<accession>A0A9Q1JY75</accession>
<sequence>MYENQYVKKFRDKGVSSLLEEKWEYIYVGTYAIGENVYVPTMEPPIINVKEQAKGHESENHVEDRLQEEDNLHMYNFEDNPYFRSALADEDQFFTDFVECVSNGNDDNTKANSEDGPSQVGNQLLNTQVASQAGTYENLSRRAQMFMLKTNNVPLKRNRRQSGGSAMLGAQIKQMVASCRIMSQGGPNKMNKQASSMSTIAMSMQIINRMVDNQILEKGSDFWCYATHVLEDAVKREIFLNMDDDDSRLKWLQYLHRMKDG</sequence>
<reference evidence="1" key="1">
    <citation type="submission" date="2022-04" db="EMBL/GenBank/DDBJ databases">
        <title>Carnegiea gigantea Genome sequencing and assembly v2.</title>
        <authorList>
            <person name="Copetti D."/>
            <person name="Sanderson M.J."/>
            <person name="Burquez A."/>
            <person name="Wojciechowski M.F."/>
        </authorList>
    </citation>
    <scope>NUCLEOTIDE SEQUENCE</scope>
    <source>
        <strain evidence="1">SGP5-SGP5p</strain>
        <tissue evidence="1">Aerial part</tissue>
    </source>
</reference>
<organism evidence="1 2">
    <name type="scientific">Carnegiea gigantea</name>
    <dbReference type="NCBI Taxonomy" id="171969"/>
    <lineage>
        <taxon>Eukaryota</taxon>
        <taxon>Viridiplantae</taxon>
        <taxon>Streptophyta</taxon>
        <taxon>Embryophyta</taxon>
        <taxon>Tracheophyta</taxon>
        <taxon>Spermatophyta</taxon>
        <taxon>Magnoliopsida</taxon>
        <taxon>eudicotyledons</taxon>
        <taxon>Gunneridae</taxon>
        <taxon>Pentapetalae</taxon>
        <taxon>Caryophyllales</taxon>
        <taxon>Cactineae</taxon>
        <taxon>Cactaceae</taxon>
        <taxon>Cactoideae</taxon>
        <taxon>Echinocereeae</taxon>
        <taxon>Carnegiea</taxon>
    </lineage>
</organism>
<gene>
    <name evidence="1" type="ORF">Cgig2_020623</name>
</gene>
<proteinExistence type="predicted"/>